<accession>A0ABW2MT07</accession>
<feature type="transmembrane region" description="Helical" evidence="1">
    <location>
        <begin position="44"/>
        <end position="65"/>
    </location>
</feature>
<evidence type="ECO:0000313" key="2">
    <source>
        <dbReference type="EMBL" id="MFC7356950.1"/>
    </source>
</evidence>
<evidence type="ECO:0000256" key="1">
    <source>
        <dbReference type="SAM" id="Phobius"/>
    </source>
</evidence>
<protein>
    <recommendedName>
        <fullName evidence="4">DUF5673 domain-containing protein</fullName>
    </recommendedName>
</protein>
<keyword evidence="3" id="KW-1185">Reference proteome</keyword>
<reference evidence="3" key="1">
    <citation type="journal article" date="2019" name="Int. J. Syst. Evol. Microbiol.">
        <title>The Global Catalogue of Microorganisms (GCM) 10K type strain sequencing project: providing services to taxonomists for standard genome sequencing and annotation.</title>
        <authorList>
            <consortium name="The Broad Institute Genomics Platform"/>
            <consortium name="The Broad Institute Genome Sequencing Center for Infectious Disease"/>
            <person name="Wu L."/>
            <person name="Ma J."/>
        </authorList>
    </citation>
    <scope>NUCLEOTIDE SEQUENCE [LARGE SCALE GENOMIC DNA]</scope>
    <source>
        <strain evidence="3">CGMCC 1.16306</strain>
    </source>
</reference>
<keyword evidence="1" id="KW-1133">Transmembrane helix</keyword>
<dbReference type="EMBL" id="JBHTBN010000001">
    <property type="protein sequence ID" value="MFC7356950.1"/>
    <property type="molecule type" value="Genomic_DNA"/>
</dbReference>
<proteinExistence type="predicted"/>
<sequence length="167" mass="19553">MKVFIEIQRFDQWWFRLIMGAVLLVTVIPIILSYETLAKDPTSLWLAIGTSIFTLLLFILLSFWLKLETKIDEQGIYYGFWPFHLKLKQVPWREIEKCYVRKYNPLTEYGGWGYRTGFGKKSGAMNVKGNIGIQIELSNHKKLLLGTQKEAEAKQVLETYKHKMKTS</sequence>
<dbReference type="Proteomes" id="UP001596415">
    <property type="component" value="Unassembled WGS sequence"/>
</dbReference>
<name>A0ABW2MT07_9FLAO</name>
<organism evidence="2 3">
    <name type="scientific">Jejudonia soesokkakensis</name>
    <dbReference type="NCBI Taxonomy" id="1323432"/>
    <lineage>
        <taxon>Bacteria</taxon>
        <taxon>Pseudomonadati</taxon>
        <taxon>Bacteroidota</taxon>
        <taxon>Flavobacteriia</taxon>
        <taxon>Flavobacteriales</taxon>
        <taxon>Flavobacteriaceae</taxon>
        <taxon>Jejudonia</taxon>
    </lineage>
</organism>
<dbReference type="RefSeq" id="WP_380216787.1">
    <property type="nucleotide sequence ID" value="NZ_JBHTBN010000001.1"/>
</dbReference>
<keyword evidence="1" id="KW-0472">Membrane</keyword>
<evidence type="ECO:0008006" key="4">
    <source>
        <dbReference type="Google" id="ProtNLM"/>
    </source>
</evidence>
<keyword evidence="1" id="KW-0812">Transmembrane</keyword>
<gene>
    <name evidence="2" type="ORF">ACFQO1_04580</name>
</gene>
<evidence type="ECO:0000313" key="3">
    <source>
        <dbReference type="Proteomes" id="UP001596415"/>
    </source>
</evidence>
<feature type="transmembrane region" description="Helical" evidence="1">
    <location>
        <begin position="12"/>
        <end position="32"/>
    </location>
</feature>
<comment type="caution">
    <text evidence="2">The sequence shown here is derived from an EMBL/GenBank/DDBJ whole genome shotgun (WGS) entry which is preliminary data.</text>
</comment>